<evidence type="ECO:0000259" key="5">
    <source>
        <dbReference type="PROSITE" id="PS51898"/>
    </source>
</evidence>
<dbReference type="InterPro" id="IPR050808">
    <property type="entry name" value="Phage_Integrase"/>
</dbReference>
<reference evidence="7" key="1">
    <citation type="submission" date="2021-01" db="EMBL/GenBank/DDBJ databases">
        <title>Draft genomes of Rhodovulum sulfidophilum.</title>
        <authorList>
            <person name="Guzman M.S."/>
        </authorList>
    </citation>
    <scope>NUCLEOTIDE SEQUENCE [LARGE SCALE GENOMIC DNA]</scope>
    <source>
        <strain evidence="7">AB19</strain>
    </source>
</reference>
<dbReference type="Pfam" id="PF13356">
    <property type="entry name" value="Arm-DNA-bind_3"/>
    <property type="match status" value="1"/>
</dbReference>
<proteinExistence type="inferred from homology"/>
<dbReference type="EMBL" id="JAESIL010000122">
    <property type="protein sequence ID" value="MBL3580229.1"/>
    <property type="molecule type" value="Genomic_DNA"/>
</dbReference>
<evidence type="ECO:0000313" key="6">
    <source>
        <dbReference type="EMBL" id="MBL3580229.1"/>
    </source>
</evidence>
<dbReference type="Pfam" id="PF22022">
    <property type="entry name" value="Phage_int_M"/>
    <property type="match status" value="1"/>
</dbReference>
<dbReference type="PROSITE" id="PS51898">
    <property type="entry name" value="TYR_RECOMBINASE"/>
    <property type="match status" value="1"/>
</dbReference>
<feature type="domain" description="Tyr recombinase" evidence="5">
    <location>
        <begin position="205"/>
        <end position="377"/>
    </location>
</feature>
<dbReference type="InterPro" id="IPR013762">
    <property type="entry name" value="Integrase-like_cat_sf"/>
</dbReference>
<keyword evidence="2" id="KW-0229">DNA integration</keyword>
<dbReference type="InterPro" id="IPR053876">
    <property type="entry name" value="Phage_int_M"/>
</dbReference>
<accession>A0ABS1RM59</accession>
<evidence type="ECO:0000256" key="3">
    <source>
        <dbReference type="ARBA" id="ARBA00023125"/>
    </source>
</evidence>
<dbReference type="PANTHER" id="PTHR30629:SF6">
    <property type="entry name" value="PROPHAGE INTEGRASE INTA-RELATED"/>
    <property type="match status" value="1"/>
</dbReference>
<dbReference type="PANTHER" id="PTHR30629">
    <property type="entry name" value="PROPHAGE INTEGRASE"/>
    <property type="match status" value="1"/>
</dbReference>
<dbReference type="Gene3D" id="3.30.160.390">
    <property type="entry name" value="Integrase, DNA-binding domain"/>
    <property type="match status" value="1"/>
</dbReference>
<dbReference type="CDD" id="cd00801">
    <property type="entry name" value="INT_P4_C"/>
    <property type="match status" value="1"/>
</dbReference>
<dbReference type="InterPro" id="IPR011010">
    <property type="entry name" value="DNA_brk_join_enz"/>
</dbReference>
<keyword evidence="3 6" id="KW-0238">DNA-binding</keyword>
<evidence type="ECO:0000313" key="7">
    <source>
        <dbReference type="Proteomes" id="UP000635853"/>
    </source>
</evidence>
<comment type="similarity">
    <text evidence="1">Belongs to the 'phage' integrase family.</text>
</comment>
<comment type="caution">
    <text evidence="6">The sequence shown here is derived from an EMBL/GenBank/DDBJ whole genome shotgun (WGS) entry which is preliminary data.</text>
</comment>
<gene>
    <name evidence="6" type="ORF">JMJ92_19055</name>
</gene>
<dbReference type="GO" id="GO:0003677">
    <property type="term" value="F:DNA binding"/>
    <property type="evidence" value="ECO:0007669"/>
    <property type="project" value="UniProtKB-KW"/>
</dbReference>
<dbReference type="Gene3D" id="1.10.443.10">
    <property type="entry name" value="Intergrase catalytic core"/>
    <property type="match status" value="1"/>
</dbReference>
<protein>
    <submittedName>
        <fullName evidence="6">Integrase arm-type DNA-binding domain-containing protein</fullName>
    </submittedName>
</protein>
<dbReference type="SUPFAM" id="SSF56349">
    <property type="entry name" value="DNA breaking-rejoining enzymes"/>
    <property type="match status" value="1"/>
</dbReference>
<dbReference type="Proteomes" id="UP000635853">
    <property type="component" value="Unassembled WGS sequence"/>
</dbReference>
<name>A0ABS1RM59_9RHOB</name>
<keyword evidence="4" id="KW-0233">DNA recombination</keyword>
<dbReference type="InterPro" id="IPR025166">
    <property type="entry name" value="Integrase_DNA_bind_dom"/>
</dbReference>
<dbReference type="RefSeq" id="WP_075786969.1">
    <property type="nucleotide sequence ID" value="NZ_JAESIL010000122.1"/>
</dbReference>
<keyword evidence="7" id="KW-1185">Reference proteome</keyword>
<evidence type="ECO:0000256" key="2">
    <source>
        <dbReference type="ARBA" id="ARBA00022908"/>
    </source>
</evidence>
<organism evidence="6 7">
    <name type="scientific">Rhodovulum visakhapatnamense</name>
    <dbReference type="NCBI Taxonomy" id="364297"/>
    <lineage>
        <taxon>Bacteria</taxon>
        <taxon>Pseudomonadati</taxon>
        <taxon>Pseudomonadota</taxon>
        <taxon>Alphaproteobacteria</taxon>
        <taxon>Rhodobacterales</taxon>
        <taxon>Paracoccaceae</taxon>
        <taxon>Rhodovulum</taxon>
    </lineage>
</organism>
<dbReference type="InterPro" id="IPR038488">
    <property type="entry name" value="Integrase_DNA-bd_sf"/>
</dbReference>
<sequence length="396" mass="44435">MANLTTRGIKAACAGKHDDGSGLRLVKASPTSGKWVFRYSHLGKRREMGLGSWPEVGLATARKERDRWAAELRSGKDPINLRDALRRAEREARDKHDPTFAELAQMVFEAKKAELRRDGDRGRWFSPLRVHVIPKIGRICISQLTAQDIRDAMSSIWQTKPPTAEKAWQRTRLVLREGKLMGFECDPFTADAAQRLLGTVSHTTQHIHATPWQDMPALYARLDSGSPAHECLRFMMLTLVRYMGCSGARASEVDGDVWTVPAERVKGQEGRTKDFRVPLPVTAREIIDDGKEAWGDLLFPGRSGAPITSRAIEKALDSIGEAGRPHGFRASFRTWVQDTDACDYDVAETILGHTVGNRVERTYARSDLLERRRPVMDAWERHVTGCADNVVKIKVD</sequence>
<dbReference type="InterPro" id="IPR002104">
    <property type="entry name" value="Integrase_catalytic"/>
</dbReference>
<evidence type="ECO:0000256" key="1">
    <source>
        <dbReference type="ARBA" id="ARBA00008857"/>
    </source>
</evidence>
<dbReference type="InterPro" id="IPR010998">
    <property type="entry name" value="Integrase_recombinase_N"/>
</dbReference>
<dbReference type="Gene3D" id="1.10.150.130">
    <property type="match status" value="1"/>
</dbReference>
<dbReference type="Pfam" id="PF00589">
    <property type="entry name" value="Phage_integrase"/>
    <property type="match status" value="1"/>
</dbReference>
<evidence type="ECO:0000256" key="4">
    <source>
        <dbReference type="ARBA" id="ARBA00023172"/>
    </source>
</evidence>